<comment type="cofactor">
    <cofactor evidence="1">
        <name>a divalent metal cation</name>
        <dbReference type="ChEBI" id="CHEBI:60240"/>
    </cofactor>
</comment>
<feature type="domain" description="DDE Tnp4" evidence="3">
    <location>
        <begin position="188"/>
        <end position="258"/>
    </location>
</feature>
<keyword evidence="2" id="KW-0479">Metal-binding</keyword>
<dbReference type="OrthoDB" id="6494693at2759"/>
<evidence type="ECO:0000259" key="4">
    <source>
        <dbReference type="Pfam" id="PF13613"/>
    </source>
</evidence>
<dbReference type="InterPro" id="IPR027805">
    <property type="entry name" value="Transposase_HTH_dom"/>
</dbReference>
<sequence length="290" mass="32164">MDSECPDECSDSDSVPDMHNLELLCAVAEASRQKHDQVSHKAVCEVEVQCSPCVVSRHSGSDYWTSCFTGYDSVKSCASAVKDLCGVTMDVFALLLSVLTARAERSCDPPLWDKLLLFLMKLKLGISYSSLAVLFSVSRTTASRHFNSILRSLRTATQKWIYRPPASVIKARLPDSFKLHYPRCSMIIDCTEVRTEQPSTVEQQRALYSHYKETYTAKFLVAITPCGTICFHSKAYGGRCSDAFITVNSGFLDLVEPGTSNHLSADIAELNRKTKRVGCINTFESASKVK</sequence>
<dbReference type="InterPro" id="IPR027806">
    <property type="entry name" value="HARBI1_dom"/>
</dbReference>
<dbReference type="Proteomes" id="UP000821853">
    <property type="component" value="Chromosome 9"/>
</dbReference>
<organism evidence="5 6">
    <name type="scientific">Haemaphysalis longicornis</name>
    <name type="common">Bush tick</name>
    <dbReference type="NCBI Taxonomy" id="44386"/>
    <lineage>
        <taxon>Eukaryota</taxon>
        <taxon>Metazoa</taxon>
        <taxon>Ecdysozoa</taxon>
        <taxon>Arthropoda</taxon>
        <taxon>Chelicerata</taxon>
        <taxon>Arachnida</taxon>
        <taxon>Acari</taxon>
        <taxon>Parasitiformes</taxon>
        <taxon>Ixodida</taxon>
        <taxon>Ixodoidea</taxon>
        <taxon>Ixodidae</taxon>
        <taxon>Haemaphysalinae</taxon>
        <taxon>Haemaphysalis</taxon>
    </lineage>
</organism>
<name>A0A9J6H3J6_HAELO</name>
<accession>A0A9J6H3J6</accession>
<gene>
    <name evidence="5" type="ORF">HPB48_021137</name>
</gene>
<dbReference type="AlphaFoldDB" id="A0A9J6H3J6"/>
<comment type="caution">
    <text evidence="5">The sequence shown here is derived from an EMBL/GenBank/DDBJ whole genome shotgun (WGS) entry which is preliminary data.</text>
</comment>
<dbReference type="Pfam" id="PF13359">
    <property type="entry name" value="DDE_Tnp_4"/>
    <property type="match status" value="1"/>
</dbReference>
<dbReference type="EMBL" id="JABSTR010000011">
    <property type="protein sequence ID" value="KAH9382362.1"/>
    <property type="molecule type" value="Genomic_DNA"/>
</dbReference>
<dbReference type="VEuPathDB" id="VectorBase:HLOH_064987"/>
<evidence type="ECO:0008006" key="7">
    <source>
        <dbReference type="Google" id="ProtNLM"/>
    </source>
</evidence>
<dbReference type="PANTHER" id="PTHR23080:SF143">
    <property type="entry name" value="SI:DKEY-56D12.4"/>
    <property type="match status" value="1"/>
</dbReference>
<dbReference type="PANTHER" id="PTHR23080">
    <property type="entry name" value="THAP DOMAIN PROTEIN"/>
    <property type="match status" value="1"/>
</dbReference>
<evidence type="ECO:0000259" key="3">
    <source>
        <dbReference type="Pfam" id="PF13359"/>
    </source>
</evidence>
<protein>
    <recommendedName>
        <fullName evidence="7">Tick transposon</fullName>
    </recommendedName>
</protein>
<evidence type="ECO:0000256" key="2">
    <source>
        <dbReference type="ARBA" id="ARBA00022723"/>
    </source>
</evidence>
<dbReference type="Pfam" id="PF13613">
    <property type="entry name" value="HTH_Tnp_4"/>
    <property type="match status" value="1"/>
</dbReference>
<evidence type="ECO:0000313" key="5">
    <source>
        <dbReference type="EMBL" id="KAH9382362.1"/>
    </source>
</evidence>
<evidence type="ECO:0000313" key="6">
    <source>
        <dbReference type="Proteomes" id="UP000821853"/>
    </source>
</evidence>
<proteinExistence type="predicted"/>
<feature type="domain" description="Transposase Helix-turn-helix" evidence="4">
    <location>
        <begin position="113"/>
        <end position="155"/>
    </location>
</feature>
<keyword evidence="6" id="KW-1185">Reference proteome</keyword>
<evidence type="ECO:0000256" key="1">
    <source>
        <dbReference type="ARBA" id="ARBA00001968"/>
    </source>
</evidence>
<reference evidence="5 6" key="1">
    <citation type="journal article" date="2020" name="Cell">
        <title>Large-Scale Comparative Analyses of Tick Genomes Elucidate Their Genetic Diversity and Vector Capacities.</title>
        <authorList>
            <consortium name="Tick Genome and Microbiome Consortium (TIGMIC)"/>
            <person name="Jia N."/>
            <person name="Wang J."/>
            <person name="Shi W."/>
            <person name="Du L."/>
            <person name="Sun Y."/>
            <person name="Zhan W."/>
            <person name="Jiang J.F."/>
            <person name="Wang Q."/>
            <person name="Zhang B."/>
            <person name="Ji P."/>
            <person name="Bell-Sakyi L."/>
            <person name="Cui X.M."/>
            <person name="Yuan T.T."/>
            <person name="Jiang B.G."/>
            <person name="Yang W.F."/>
            <person name="Lam T.T."/>
            <person name="Chang Q.C."/>
            <person name="Ding S.J."/>
            <person name="Wang X.J."/>
            <person name="Zhu J.G."/>
            <person name="Ruan X.D."/>
            <person name="Zhao L."/>
            <person name="Wei J.T."/>
            <person name="Ye R.Z."/>
            <person name="Que T.C."/>
            <person name="Du C.H."/>
            <person name="Zhou Y.H."/>
            <person name="Cheng J.X."/>
            <person name="Dai P.F."/>
            <person name="Guo W.B."/>
            <person name="Han X.H."/>
            <person name="Huang E.J."/>
            <person name="Li L.F."/>
            <person name="Wei W."/>
            <person name="Gao Y.C."/>
            <person name="Liu J.Z."/>
            <person name="Shao H.Z."/>
            <person name="Wang X."/>
            <person name="Wang C.C."/>
            <person name="Yang T.C."/>
            <person name="Huo Q.B."/>
            <person name="Li W."/>
            <person name="Chen H.Y."/>
            <person name="Chen S.E."/>
            <person name="Zhou L.G."/>
            <person name="Ni X.B."/>
            <person name="Tian J.H."/>
            <person name="Sheng Y."/>
            <person name="Liu T."/>
            <person name="Pan Y.S."/>
            <person name="Xia L.Y."/>
            <person name="Li J."/>
            <person name="Zhao F."/>
            <person name="Cao W.C."/>
        </authorList>
    </citation>
    <scope>NUCLEOTIDE SEQUENCE [LARGE SCALE GENOMIC DNA]</scope>
    <source>
        <strain evidence="5">HaeL-2018</strain>
    </source>
</reference>
<dbReference type="GO" id="GO:0046872">
    <property type="term" value="F:metal ion binding"/>
    <property type="evidence" value="ECO:0007669"/>
    <property type="project" value="UniProtKB-KW"/>
</dbReference>